<dbReference type="PROSITE" id="PS01276">
    <property type="entry name" value="PEPTIDASE_U32"/>
    <property type="match status" value="1"/>
</dbReference>
<accession>A0A4R2GFJ1</accession>
<dbReference type="PANTHER" id="PTHR30217:SF10">
    <property type="entry name" value="23S RRNA 5-HYDROXYCYTIDINE C2501 SYNTHASE"/>
    <property type="match status" value="1"/>
</dbReference>
<dbReference type="InterPro" id="IPR001539">
    <property type="entry name" value="Peptidase_U32"/>
</dbReference>
<dbReference type="RefSeq" id="WP_132434544.1">
    <property type="nucleotide sequence ID" value="NZ_SLWK01000011.1"/>
</dbReference>
<keyword evidence="2" id="KW-0645">Protease</keyword>
<name>A0A4R2GFJ1_9BACT</name>
<keyword evidence="3" id="KW-1185">Reference proteome</keyword>
<gene>
    <name evidence="2" type="ORF">EV194_11174</name>
</gene>
<comment type="caution">
    <text evidence="2">The sequence shown here is derived from an EMBL/GenBank/DDBJ whole genome shotgun (WGS) entry which is preliminary data.</text>
</comment>
<dbReference type="Pfam" id="PF12392">
    <property type="entry name" value="DUF3656"/>
    <property type="match status" value="1"/>
</dbReference>
<keyword evidence="2" id="KW-0378">Hydrolase</keyword>
<dbReference type="OrthoDB" id="9807498at2"/>
<feature type="domain" description="Peptidase U32 collagenase" evidence="1">
    <location>
        <begin position="385"/>
        <end position="499"/>
    </location>
</feature>
<dbReference type="Proteomes" id="UP000295221">
    <property type="component" value="Unassembled WGS sequence"/>
</dbReference>
<evidence type="ECO:0000259" key="1">
    <source>
        <dbReference type="Pfam" id="PF12392"/>
    </source>
</evidence>
<dbReference type="GO" id="GO:0008233">
    <property type="term" value="F:peptidase activity"/>
    <property type="evidence" value="ECO:0007669"/>
    <property type="project" value="UniProtKB-KW"/>
</dbReference>
<dbReference type="Pfam" id="PF01136">
    <property type="entry name" value="Peptidase_U32"/>
    <property type="match status" value="1"/>
</dbReference>
<protein>
    <submittedName>
        <fullName evidence="2">Putative protease</fullName>
    </submittedName>
</protein>
<dbReference type="GO" id="GO:0006508">
    <property type="term" value="P:proteolysis"/>
    <property type="evidence" value="ECO:0007669"/>
    <property type="project" value="UniProtKB-KW"/>
</dbReference>
<organism evidence="2 3">
    <name type="scientific">Natronoflexus pectinivorans</name>
    <dbReference type="NCBI Taxonomy" id="682526"/>
    <lineage>
        <taxon>Bacteria</taxon>
        <taxon>Pseudomonadati</taxon>
        <taxon>Bacteroidota</taxon>
        <taxon>Bacteroidia</taxon>
        <taxon>Marinilabiliales</taxon>
        <taxon>Marinilabiliaceae</taxon>
        <taxon>Natronoflexus</taxon>
    </lineage>
</organism>
<evidence type="ECO:0000313" key="2">
    <source>
        <dbReference type="EMBL" id="TCO06957.1"/>
    </source>
</evidence>
<dbReference type="InterPro" id="IPR051454">
    <property type="entry name" value="RNA/ubiquinone_mod_enzymes"/>
</dbReference>
<dbReference type="AlphaFoldDB" id="A0A4R2GFJ1"/>
<sequence length="618" mass="69774">MLQEKRSVTSLELLAPAKDLECGIAAINHGADAVYTGAPKFGARAAAGNSLQDIARLTEYAHIFNVKVYVALNTLLYDHELSEAEKLIQQLYQTGVDAIIIQDMGITQLNLPPIAIHASTQTDNRTPEKVKFLEDAGFEQVVLARELTLNEIKEIRKSTKVPLEFFIHGALCVSYSGQCYMSHATTKRSANRGECSQPCRLPYSLENKQGNPLVKNQHLLSLKDLNNTNHLLDLINAGISSFKIEGRLKDAAYVKNVTSWYRQQLDEIIDSDSSLARSSSGRVSIPFEPSPSKTFSRGFTTYFLNGREVNIWSLHTPKSLGEKLGRVVTISREYFIVEDGISFNNGDGVCFLNKSKQLKGFRISKTIGNKVYADDIKELYSGAMLYRNHDQLFEKQLNNSKENRRITMELTLIETEDGICLQMTDEDGLRSEIRKKIKKEPARNEEMALKSIRDQLSKWGNTIFNPSSIKLQLLQPLFIPAAEINAIRRELTEIHQTKRINSYSRQEKVFPKTSHPYPDAPEDFSLNISNHLAEKFYNLHGVKITEPAFEIKSPAGAKLMTTRHCIRYANNSCPKENPKATPENLILKSGNNSYELKFDCKKCEMHIFDLDTKQTKNG</sequence>
<dbReference type="EMBL" id="SLWK01000011">
    <property type="protein sequence ID" value="TCO06957.1"/>
    <property type="molecule type" value="Genomic_DNA"/>
</dbReference>
<dbReference type="InterPro" id="IPR020988">
    <property type="entry name" value="Pept_U32_collagenase"/>
</dbReference>
<reference evidence="2 3" key="1">
    <citation type="submission" date="2019-03" db="EMBL/GenBank/DDBJ databases">
        <title>Genomic Encyclopedia of Type Strains, Phase IV (KMG-IV): sequencing the most valuable type-strain genomes for metagenomic binning, comparative biology and taxonomic classification.</title>
        <authorList>
            <person name="Goeker M."/>
        </authorList>
    </citation>
    <scope>NUCLEOTIDE SEQUENCE [LARGE SCALE GENOMIC DNA]</scope>
    <source>
        <strain evidence="2 3">DSM 24179</strain>
    </source>
</reference>
<dbReference type="PANTHER" id="PTHR30217">
    <property type="entry name" value="PEPTIDASE U32 FAMILY"/>
    <property type="match status" value="1"/>
</dbReference>
<proteinExistence type="predicted"/>
<evidence type="ECO:0000313" key="3">
    <source>
        <dbReference type="Proteomes" id="UP000295221"/>
    </source>
</evidence>